<reference evidence="1 2" key="1">
    <citation type="journal article" date="2013" name="Genome Biol.">
        <title>The genome sequence of the most widely cultivated cacao type and its use to identify candidate genes regulating pod color.</title>
        <authorList>
            <person name="Motamayor J.C."/>
            <person name="Mockaitis K."/>
            <person name="Schmutz J."/>
            <person name="Haiminen N."/>
            <person name="Iii D.L."/>
            <person name="Cornejo O."/>
            <person name="Findley S.D."/>
            <person name="Zheng P."/>
            <person name="Utro F."/>
            <person name="Royaert S."/>
            <person name="Saski C."/>
            <person name="Jenkins J."/>
            <person name="Podicheti R."/>
            <person name="Zhao M."/>
            <person name="Scheffler B.E."/>
            <person name="Stack J.C."/>
            <person name="Feltus F.A."/>
            <person name="Mustiga G.M."/>
            <person name="Amores F."/>
            <person name="Phillips W."/>
            <person name="Marelli J.P."/>
            <person name="May G.D."/>
            <person name="Shapiro H."/>
            <person name="Ma J."/>
            <person name="Bustamante C.D."/>
            <person name="Schnell R.J."/>
            <person name="Main D."/>
            <person name="Gilbert D."/>
            <person name="Parida L."/>
            <person name="Kuhn D.N."/>
        </authorList>
    </citation>
    <scope>NUCLEOTIDE SEQUENCE [LARGE SCALE GENOMIC DNA]</scope>
    <source>
        <strain evidence="2">cv. Matina 1-6</strain>
    </source>
</reference>
<dbReference type="STRING" id="3641.A0A061GBI6"/>
<gene>
    <name evidence="1" type="ORF">TCM_028719</name>
</gene>
<dbReference type="EMBL" id="CM001884">
    <property type="protein sequence ID" value="EOY26753.1"/>
    <property type="molecule type" value="Genomic_DNA"/>
</dbReference>
<dbReference type="eggNOG" id="ENOG502S7H7">
    <property type="taxonomic scope" value="Eukaryota"/>
</dbReference>
<dbReference type="InParanoid" id="A0A061GBI6"/>
<dbReference type="HOGENOM" id="CLU_134660_0_0_1"/>
<dbReference type="OMA" id="CYSGREY"/>
<name>A0A061GBI6_THECC</name>
<dbReference type="Proteomes" id="UP000026915">
    <property type="component" value="Chromosome 6"/>
</dbReference>
<keyword evidence="2" id="KW-1185">Reference proteome</keyword>
<dbReference type="AlphaFoldDB" id="A0A061GBI6"/>
<evidence type="ECO:0000313" key="2">
    <source>
        <dbReference type="Proteomes" id="UP000026915"/>
    </source>
</evidence>
<accession>A0A061GBI6</accession>
<protein>
    <submittedName>
        <fullName evidence="1">Uncharacterized protein</fullName>
    </submittedName>
</protein>
<dbReference type="PANTHER" id="PTHR33168">
    <property type="entry name" value="STRESS INDUCED PROTEIN-RELATED"/>
    <property type="match status" value="1"/>
</dbReference>
<proteinExistence type="predicted"/>
<evidence type="ECO:0000313" key="1">
    <source>
        <dbReference type="EMBL" id="EOY26753.1"/>
    </source>
</evidence>
<sequence>MDPEALHSGQNKIYNHLFYRFSFTMELSKWCSSGTQDLRWSQGYAKSQYDRMHSINVLVTRSKLPRWRMLWRRLMREKKKIFDCSSSTRVHVSYDPYTYAQNFDQGLMSADPDDLSRSFSARFAVPSRVFEKSGCKLR</sequence>
<dbReference type="Gramene" id="EOY26753">
    <property type="protein sequence ID" value="EOY26753"/>
    <property type="gene ID" value="TCM_028719"/>
</dbReference>
<organism evidence="1 2">
    <name type="scientific">Theobroma cacao</name>
    <name type="common">Cacao</name>
    <name type="synonym">Cocoa</name>
    <dbReference type="NCBI Taxonomy" id="3641"/>
    <lineage>
        <taxon>Eukaryota</taxon>
        <taxon>Viridiplantae</taxon>
        <taxon>Streptophyta</taxon>
        <taxon>Embryophyta</taxon>
        <taxon>Tracheophyta</taxon>
        <taxon>Spermatophyta</taxon>
        <taxon>Magnoliopsida</taxon>
        <taxon>eudicotyledons</taxon>
        <taxon>Gunneridae</taxon>
        <taxon>Pentapetalae</taxon>
        <taxon>rosids</taxon>
        <taxon>malvids</taxon>
        <taxon>Malvales</taxon>
        <taxon>Malvaceae</taxon>
        <taxon>Byttnerioideae</taxon>
        <taxon>Theobroma</taxon>
    </lineage>
</organism>